<evidence type="ECO:0000256" key="2">
    <source>
        <dbReference type="ARBA" id="ARBA00022475"/>
    </source>
</evidence>
<feature type="transmembrane region" description="Helical" evidence="6">
    <location>
        <begin position="316"/>
        <end position="341"/>
    </location>
</feature>
<dbReference type="PANTHER" id="PTHR34697">
    <property type="entry name" value="PHOSPHATIDYLGLYCEROL LYSYLTRANSFERASE"/>
    <property type="match status" value="1"/>
</dbReference>
<evidence type="ECO:0000259" key="7">
    <source>
        <dbReference type="Pfam" id="PF09924"/>
    </source>
</evidence>
<comment type="subcellular location">
    <subcellularLocation>
        <location evidence="1">Cell membrane</location>
        <topology evidence="1">Multi-pass membrane protein</topology>
    </subcellularLocation>
</comment>
<protein>
    <recommendedName>
        <fullName evidence="7">Phosphatidylglycerol lysyltransferase C-terminal domain-containing protein</fullName>
    </recommendedName>
</protein>
<dbReference type="EMBL" id="BAABAF010000007">
    <property type="protein sequence ID" value="GAA3766755.1"/>
    <property type="molecule type" value="Genomic_DNA"/>
</dbReference>
<name>A0ABP7GQ98_9MICO</name>
<reference evidence="9" key="1">
    <citation type="journal article" date="2019" name="Int. J. Syst. Evol. Microbiol.">
        <title>The Global Catalogue of Microorganisms (GCM) 10K type strain sequencing project: providing services to taxonomists for standard genome sequencing and annotation.</title>
        <authorList>
            <consortium name="The Broad Institute Genomics Platform"/>
            <consortium name="The Broad Institute Genome Sequencing Center for Infectious Disease"/>
            <person name="Wu L."/>
            <person name="Ma J."/>
        </authorList>
    </citation>
    <scope>NUCLEOTIDE SEQUENCE [LARGE SCALE GENOMIC DNA]</scope>
    <source>
        <strain evidence="9">JCM 16950</strain>
    </source>
</reference>
<feature type="transmembrane region" description="Helical" evidence="6">
    <location>
        <begin position="97"/>
        <end position="120"/>
    </location>
</feature>
<proteinExistence type="predicted"/>
<dbReference type="InterPro" id="IPR035952">
    <property type="entry name" value="Rhomboid-like_sf"/>
</dbReference>
<feature type="transmembrane region" description="Helical" evidence="6">
    <location>
        <begin position="288"/>
        <end position="309"/>
    </location>
</feature>
<evidence type="ECO:0000256" key="6">
    <source>
        <dbReference type="SAM" id="Phobius"/>
    </source>
</evidence>
<accession>A0ABP7GQ98</accession>
<dbReference type="RefSeq" id="WP_344782931.1">
    <property type="nucleotide sequence ID" value="NZ_BAABAF010000007.1"/>
</dbReference>
<evidence type="ECO:0000256" key="3">
    <source>
        <dbReference type="ARBA" id="ARBA00022692"/>
    </source>
</evidence>
<dbReference type="InterPro" id="IPR051211">
    <property type="entry name" value="PG_lysyltransferase"/>
</dbReference>
<feature type="domain" description="Phosphatidylglycerol lysyltransferase C-terminal" evidence="7">
    <location>
        <begin position="491"/>
        <end position="794"/>
    </location>
</feature>
<feature type="transmembrane region" description="Helical" evidence="6">
    <location>
        <begin position="395"/>
        <end position="421"/>
    </location>
</feature>
<comment type="caution">
    <text evidence="8">The sequence shown here is derived from an EMBL/GenBank/DDBJ whole genome shotgun (WGS) entry which is preliminary data.</text>
</comment>
<evidence type="ECO:0000313" key="8">
    <source>
        <dbReference type="EMBL" id="GAA3766755.1"/>
    </source>
</evidence>
<dbReference type="PANTHER" id="PTHR34697:SF2">
    <property type="entry name" value="PHOSPHATIDYLGLYCEROL LYSYLTRANSFERASE"/>
    <property type="match status" value="1"/>
</dbReference>
<feature type="transmembrane region" description="Helical" evidence="6">
    <location>
        <begin position="458"/>
        <end position="478"/>
    </location>
</feature>
<dbReference type="Proteomes" id="UP001500540">
    <property type="component" value="Unassembled WGS sequence"/>
</dbReference>
<keyword evidence="2" id="KW-1003">Cell membrane</keyword>
<feature type="transmembrane region" description="Helical" evidence="6">
    <location>
        <begin position="158"/>
        <end position="174"/>
    </location>
</feature>
<keyword evidence="4 6" id="KW-1133">Transmembrane helix</keyword>
<evidence type="ECO:0000313" key="9">
    <source>
        <dbReference type="Proteomes" id="UP001500540"/>
    </source>
</evidence>
<gene>
    <name evidence="8" type="ORF">GCM10022240_18950</name>
</gene>
<dbReference type="SUPFAM" id="SSF144091">
    <property type="entry name" value="Rhomboid-like"/>
    <property type="match status" value="1"/>
</dbReference>
<feature type="transmembrane region" description="Helical" evidence="6">
    <location>
        <begin position="12"/>
        <end position="35"/>
    </location>
</feature>
<dbReference type="InterPro" id="IPR024320">
    <property type="entry name" value="LPG_synthase_C"/>
</dbReference>
<organism evidence="8 9">
    <name type="scientific">Microbacterium kribbense</name>
    <dbReference type="NCBI Taxonomy" id="433645"/>
    <lineage>
        <taxon>Bacteria</taxon>
        <taxon>Bacillati</taxon>
        <taxon>Actinomycetota</taxon>
        <taxon>Actinomycetes</taxon>
        <taxon>Micrococcales</taxon>
        <taxon>Microbacteriaceae</taxon>
        <taxon>Microbacterium</taxon>
    </lineage>
</organism>
<evidence type="ECO:0000256" key="4">
    <source>
        <dbReference type="ARBA" id="ARBA00022989"/>
    </source>
</evidence>
<evidence type="ECO:0000256" key="1">
    <source>
        <dbReference type="ARBA" id="ARBA00004651"/>
    </source>
</evidence>
<feature type="transmembrane region" description="Helical" evidence="6">
    <location>
        <begin position="225"/>
        <end position="243"/>
    </location>
</feature>
<sequence length="832" mass="88797">MRSAGRFLARYLRLHPFSVVIAATVLISGFVFSLPRTHDTRWVSAGPVTTGEEHLWWTPVTALLVPSSLLDAALSAAVALTVMAYIERLIGTARTVLAYFGVGVVAIMAGIGLHLLTILLGTPLLVLARPELTLDPAIGIFAVLMCGSAFAPVLFRRRIRLIGFAVVLTFALYGGDQDSFYRVIAALLGLGLGALLGREMPAARSGAPVPARSWRRMSFAESRTLTAAVVAVTGVGLVIVLLTRTVTGPLALVVSGYAQVNGSEAFESCATYFRSDCDLGAVHPLARGLGAVLVSLVPVAMSLVAAWGLRAGRRAAWVAAVVVNAVSLVATGTAVGILTLITPVQLERMGERFALAALLAVGVPAAVLVALWLCRHRFALPSGRAAARRFAWTTGAALAVVVTVWAVAGAVTGGLGLPLGFRAIFGRFLDVLLPAGLVRALPHTGSAPRGVLALVDEWAGVAFWVVVIVGLVVLLRAADRRDASDSARFRAVLRESGGGTLGFLGTWAGTQHWIDADGRGALAYRVIGGVALAIADPVCEPGREAGVISGFLALCDRQGLTPVFYSIHAQALTELRRRGWRYVSIGEETVVSLPGLELTGGLWKRVRQALAKAERQNLRTVWARWDELPAAMAAQIEALSEHWVAEKALPELGFTLGGLAELRDPDVLLLLAVDADDVLHAVTSWLPSWRGGVRVGWTLDFMRRSDEAMAEIMVYLIASAALRMRDAGIEVMSLSGAPLATRPRTDTAPPPATSLLSRLLVWLAEVLEPVYGFRSLFEFKKKFHPEFETIYMAYADSASLPAAGRAIVRAYLPAISPRQTLDFVRTLSARHD</sequence>
<feature type="transmembrane region" description="Helical" evidence="6">
    <location>
        <begin position="353"/>
        <end position="374"/>
    </location>
</feature>
<dbReference type="Pfam" id="PF09924">
    <property type="entry name" value="LPG_synthase_C"/>
    <property type="match status" value="1"/>
</dbReference>
<keyword evidence="5 6" id="KW-0472">Membrane</keyword>
<feature type="transmembrane region" description="Helical" evidence="6">
    <location>
        <begin position="180"/>
        <end position="197"/>
    </location>
</feature>
<feature type="transmembrane region" description="Helical" evidence="6">
    <location>
        <begin position="132"/>
        <end position="151"/>
    </location>
</feature>
<evidence type="ECO:0000256" key="5">
    <source>
        <dbReference type="ARBA" id="ARBA00023136"/>
    </source>
</evidence>
<keyword evidence="3 6" id="KW-0812">Transmembrane</keyword>
<feature type="transmembrane region" description="Helical" evidence="6">
    <location>
        <begin position="55"/>
        <end position="85"/>
    </location>
</feature>
<keyword evidence="9" id="KW-1185">Reference proteome</keyword>